<dbReference type="InterPro" id="IPR011042">
    <property type="entry name" value="6-blade_b-propeller_TolB-like"/>
</dbReference>
<proteinExistence type="predicted"/>
<gene>
    <name evidence="2" type="ORF">C488_13193</name>
</gene>
<dbReference type="GeneID" id="14333407"/>
<keyword evidence="3" id="KW-1185">Reference proteome</keyword>
<dbReference type="Proteomes" id="UP000011593">
    <property type="component" value="Unassembled WGS sequence"/>
</dbReference>
<dbReference type="Pfam" id="PF14269">
    <property type="entry name" value="Arylsulfotran_2"/>
    <property type="match status" value="1"/>
</dbReference>
<protein>
    <recommendedName>
        <fullName evidence="4">Arylsulfotransferase (ASST)</fullName>
    </recommendedName>
</protein>
<organism evidence="2 3">
    <name type="scientific">Natrinema pellirubrum (strain DSM 15624 / CIP 106293 / JCM 10476 / NCIMB 786 / 157)</name>
    <dbReference type="NCBI Taxonomy" id="797303"/>
    <lineage>
        <taxon>Archaea</taxon>
        <taxon>Methanobacteriati</taxon>
        <taxon>Methanobacteriota</taxon>
        <taxon>Stenosarchaea group</taxon>
        <taxon>Halobacteria</taxon>
        <taxon>Halobacteriales</taxon>
        <taxon>Natrialbaceae</taxon>
        <taxon>Natrinema</taxon>
    </lineage>
</organism>
<dbReference type="RefSeq" id="WP_006182006.1">
    <property type="nucleotide sequence ID" value="NC_019962.1"/>
</dbReference>
<sequence>MGDGSQSRGRVRSGIARVRVGITRTRLRALFAVLLLASAVVVASAASESLSTGSADAVPEAPPTENHTVVTESGRAGTITAYAPDGEVVYYNNSRTKYFDVDPVEGQPLTVEYTATDTIHTAGPTCGDPPCARNVIERANLTTGEVEVVYERYDHAENAGEWHDADRIDEDHVVVADIIADQVFVVDTETEIVEWLWDAQSAFDLESGHSFPNDWTHINDVEYVEDGRMAGRIMVSVRNQDQVVFLDRDEGLLEDWTLGSENEYDILHEQHNPDYIPERRGGPAIVVADSENGRVQEFQREDGEWTRTWQWEDDQVQWPRDADRLPNGNTLITDTHGNRVLEVNESGAIVWQVDSTLAYDAERLETGAESAGGHSARSLGLESRTVAEGAGGGSGLGPLEFLGGLVESVLPHRVTNALLFVAPVWVGKTEAVAIAGGVLTGLCWAVLEARWRLRDAGIGFRSPVTRDRE</sequence>
<comment type="caution">
    <text evidence="2">The sequence shown here is derived from an EMBL/GenBank/DDBJ whole genome shotgun (WGS) entry which is preliminary data.</text>
</comment>
<dbReference type="OrthoDB" id="306371at2157"/>
<evidence type="ECO:0008006" key="4">
    <source>
        <dbReference type="Google" id="ProtNLM"/>
    </source>
</evidence>
<dbReference type="SUPFAM" id="SSF101898">
    <property type="entry name" value="NHL repeat"/>
    <property type="match status" value="1"/>
</dbReference>
<dbReference type="InterPro" id="IPR039535">
    <property type="entry name" value="ASST-like"/>
</dbReference>
<evidence type="ECO:0000256" key="1">
    <source>
        <dbReference type="SAM" id="MobiDB-lite"/>
    </source>
</evidence>
<dbReference type="Gene3D" id="2.120.10.30">
    <property type="entry name" value="TolB, C-terminal domain"/>
    <property type="match status" value="1"/>
</dbReference>
<dbReference type="AlphaFoldDB" id="L9YI25"/>
<accession>L9YI25</accession>
<evidence type="ECO:0000313" key="2">
    <source>
        <dbReference type="EMBL" id="ELY73759.1"/>
    </source>
</evidence>
<evidence type="ECO:0000313" key="3">
    <source>
        <dbReference type="Proteomes" id="UP000011593"/>
    </source>
</evidence>
<dbReference type="PATRIC" id="fig|797303.5.peg.2662"/>
<name>L9YI25_NATP1</name>
<dbReference type="EMBL" id="AOIE01000076">
    <property type="protein sequence ID" value="ELY73759.1"/>
    <property type="molecule type" value="Genomic_DNA"/>
</dbReference>
<reference evidence="2 3" key="1">
    <citation type="journal article" date="2014" name="PLoS Genet.">
        <title>Phylogenetically driven sequencing of extremely halophilic archaea reveals strategies for static and dynamic osmo-response.</title>
        <authorList>
            <person name="Becker E.A."/>
            <person name="Seitzer P.M."/>
            <person name="Tritt A."/>
            <person name="Larsen D."/>
            <person name="Krusor M."/>
            <person name="Yao A.I."/>
            <person name="Wu D."/>
            <person name="Madern D."/>
            <person name="Eisen J.A."/>
            <person name="Darling A.E."/>
            <person name="Facciotti M.T."/>
        </authorList>
    </citation>
    <scope>NUCLEOTIDE SEQUENCE [LARGE SCALE GENOMIC DNA]</scope>
    <source>
        <strain evidence="2 3">DSM 15624</strain>
    </source>
</reference>
<feature type="region of interest" description="Disordered" evidence="1">
    <location>
        <begin position="51"/>
        <end position="70"/>
    </location>
</feature>